<dbReference type="Proteomes" id="UP001296581">
    <property type="component" value="Unassembled WGS sequence"/>
</dbReference>
<evidence type="ECO:0000313" key="3">
    <source>
        <dbReference type="Proteomes" id="UP000283981"/>
    </source>
</evidence>
<gene>
    <name evidence="2" type="ORF">DW243_04820</name>
    <name evidence="1" type="ORF">G4981_00115</name>
</gene>
<dbReference type="SUPFAM" id="SSF53254">
    <property type="entry name" value="Phosphoglycerate mutase-like"/>
    <property type="match status" value="1"/>
</dbReference>
<sequence length="260" mass="29558">MRLILIRHAEPDYVRDSLTEKGWREAELLSERVSGWDVTEFFCSPLGRAKDTASKTLKKMNRTAVTADWLSEFSCQVKNPVTGQMTSPWEYIPSDWTSDPLMYDSEAWTNSEICSSNPEVGRKYRLICREMDRMLETYGYIRDKNIYRVRGKKEQYIIHTPAPDEPEKMEMLPEGNEPCIVIFAHFGVISSILSHLLNIPFVLLAHAAFFPASSVTVLSAEERWGNEAYFRAQCTGDVHHLLAGGEPISPAGSFVKPFQA</sequence>
<organism evidence="2 3">
    <name type="scientific">Mediterraneibacter gnavus</name>
    <name type="common">Ruminococcus gnavus</name>
    <dbReference type="NCBI Taxonomy" id="33038"/>
    <lineage>
        <taxon>Bacteria</taxon>
        <taxon>Bacillati</taxon>
        <taxon>Bacillota</taxon>
        <taxon>Clostridia</taxon>
        <taxon>Lachnospirales</taxon>
        <taxon>Lachnospiraceae</taxon>
        <taxon>Mediterraneibacter</taxon>
    </lineage>
</organism>
<comment type="caution">
    <text evidence="2">The sequence shown here is derived from an EMBL/GenBank/DDBJ whole genome shotgun (WGS) entry which is preliminary data.</text>
</comment>
<name>A0A2N5NNS8_MEDGN</name>
<dbReference type="InterPro" id="IPR013078">
    <property type="entry name" value="His_Pase_superF_clade-1"/>
</dbReference>
<dbReference type="AlphaFoldDB" id="A0A2N5NNS8"/>
<dbReference type="EMBL" id="QRIS01000006">
    <property type="protein sequence ID" value="RHG86567.1"/>
    <property type="molecule type" value="Genomic_DNA"/>
</dbReference>
<reference evidence="1" key="2">
    <citation type="journal article" date="2020" name="Cell Host Microbe">
        <title>Functional and Genomic Variation between Human-Derived Isolates of Lachnospiraceae Reveals Inter- and Intra-Species Diversity.</title>
        <authorList>
            <person name="Sorbara M.T."/>
            <person name="Littmann E.R."/>
            <person name="Fontana E."/>
            <person name="Moody T.U."/>
            <person name="Kohout C.E."/>
            <person name="Gjonbalaj M."/>
            <person name="Eaton V."/>
            <person name="Seok R."/>
            <person name="Leiner I.M."/>
            <person name="Pamer E.G."/>
        </authorList>
    </citation>
    <scope>NUCLEOTIDE SEQUENCE</scope>
    <source>
        <strain evidence="1">MSK.11.9</strain>
    </source>
</reference>
<dbReference type="Pfam" id="PF00300">
    <property type="entry name" value="His_Phos_1"/>
    <property type="match status" value="1"/>
</dbReference>
<protein>
    <submittedName>
        <fullName evidence="2">Histidine phosphatase family protein</fullName>
    </submittedName>
</protein>
<dbReference type="SMART" id="SM00855">
    <property type="entry name" value="PGAM"/>
    <property type="match status" value="1"/>
</dbReference>
<evidence type="ECO:0000313" key="1">
    <source>
        <dbReference type="EMBL" id="NSI63715.1"/>
    </source>
</evidence>
<dbReference type="CDD" id="cd07067">
    <property type="entry name" value="HP_PGM_like"/>
    <property type="match status" value="1"/>
</dbReference>
<reference evidence="1" key="3">
    <citation type="submission" date="2020-02" db="EMBL/GenBank/DDBJ databases">
        <authorList>
            <person name="Littmann E."/>
            <person name="Sorbara M."/>
        </authorList>
    </citation>
    <scope>NUCLEOTIDE SEQUENCE</scope>
    <source>
        <strain evidence="1">MSK.11.9</strain>
    </source>
</reference>
<proteinExistence type="predicted"/>
<dbReference type="InterPro" id="IPR029033">
    <property type="entry name" value="His_PPase_superfam"/>
</dbReference>
<dbReference type="RefSeq" id="WP_055168300.1">
    <property type="nucleotide sequence ID" value="NZ_CYZG01000001.1"/>
</dbReference>
<dbReference type="Proteomes" id="UP000283981">
    <property type="component" value="Unassembled WGS sequence"/>
</dbReference>
<dbReference type="Gene3D" id="3.40.50.1240">
    <property type="entry name" value="Phosphoglycerate mutase-like"/>
    <property type="match status" value="1"/>
</dbReference>
<accession>A0A2N5NNS8</accession>
<dbReference type="EMBL" id="JAAIRY010000001">
    <property type="protein sequence ID" value="NSI63715.1"/>
    <property type="molecule type" value="Genomic_DNA"/>
</dbReference>
<reference evidence="2 3" key="1">
    <citation type="submission" date="2018-08" db="EMBL/GenBank/DDBJ databases">
        <title>A genome reference for cultivated species of the human gut microbiota.</title>
        <authorList>
            <person name="Zou Y."/>
            <person name="Xue W."/>
            <person name="Luo G."/>
        </authorList>
    </citation>
    <scope>NUCLEOTIDE SEQUENCE [LARGE SCALE GENOMIC DNA]</scope>
    <source>
        <strain evidence="2 3">AM21-18</strain>
    </source>
</reference>
<evidence type="ECO:0000313" key="2">
    <source>
        <dbReference type="EMBL" id="RHG86567.1"/>
    </source>
</evidence>